<dbReference type="Proteomes" id="UP000828390">
    <property type="component" value="Unassembled WGS sequence"/>
</dbReference>
<comment type="caution">
    <text evidence="4">The sequence shown here is derived from an EMBL/GenBank/DDBJ whole genome shotgun (WGS) entry which is preliminary data.</text>
</comment>
<dbReference type="PANTHER" id="PTHR14187:SF5">
    <property type="entry name" value="HEAT SHOCK 70 KDA PROTEIN 12A"/>
    <property type="match status" value="1"/>
</dbReference>
<evidence type="ECO:0000313" key="5">
    <source>
        <dbReference type="Proteomes" id="UP000828390"/>
    </source>
</evidence>
<evidence type="ECO:0000256" key="2">
    <source>
        <dbReference type="ARBA" id="ARBA00022741"/>
    </source>
</evidence>
<dbReference type="AlphaFoldDB" id="A0A9D4G3N4"/>
<evidence type="ECO:0008006" key="6">
    <source>
        <dbReference type="Google" id="ProtNLM"/>
    </source>
</evidence>
<sequence>MVLHNQKRILRSATVDDLEGKPFAAGPIFTMVIRYLQKHLLEALNLSHKGTLETDITYIITVPDIWGLAAKQFMREAAIEAGINCNRLKLALEPEAAAVYCGALGHTLVGQKFMVVDLGGGTADISVHERKGNGSLKNIHTPCGGTWGGIYVDANFTQFMAEIFGTRALTAMQADEMYDYFDMMRDFEVKKRNSQTDITFRIPVVLKENDEEHFHQSLSDRLSSLMFGEKVFVRGKDKLGIHPSIMQSFSTDQISAIVNHISSVLKEERMKDVGLIILVGGFAESPYVQQRIQKELQAVRLIVPEEPGLAVLKGAVMFGHKPNIISSRVMDYTYGVEIFDYDFEKKYSMEKKIFMNGEWLVKDVFRVFVRVNEDVPFDNKVTHAFFPTENPDYVVIFRTENNVHN</sequence>
<name>A0A9D4G3N4_DREPO</name>
<reference evidence="4" key="1">
    <citation type="journal article" date="2019" name="bioRxiv">
        <title>The Genome of the Zebra Mussel, Dreissena polymorpha: A Resource for Invasive Species Research.</title>
        <authorList>
            <person name="McCartney M.A."/>
            <person name="Auch B."/>
            <person name="Kono T."/>
            <person name="Mallez S."/>
            <person name="Zhang Y."/>
            <person name="Obille A."/>
            <person name="Becker A."/>
            <person name="Abrahante J.E."/>
            <person name="Garbe J."/>
            <person name="Badalamenti J.P."/>
            <person name="Herman A."/>
            <person name="Mangelson H."/>
            <person name="Liachko I."/>
            <person name="Sullivan S."/>
            <person name="Sone E.D."/>
            <person name="Koren S."/>
            <person name="Silverstein K.A.T."/>
            <person name="Beckman K.B."/>
            <person name="Gohl D.M."/>
        </authorList>
    </citation>
    <scope>NUCLEOTIDE SEQUENCE</scope>
    <source>
        <strain evidence="4">Duluth1</strain>
        <tissue evidence="4">Whole animal</tissue>
    </source>
</reference>
<dbReference type="InterPro" id="IPR013126">
    <property type="entry name" value="Hsp_70_fam"/>
</dbReference>
<dbReference type="EMBL" id="JAIWYP010000006">
    <property type="protein sequence ID" value="KAH3808108.1"/>
    <property type="molecule type" value="Genomic_DNA"/>
</dbReference>
<reference evidence="4" key="2">
    <citation type="submission" date="2020-11" db="EMBL/GenBank/DDBJ databases">
        <authorList>
            <person name="McCartney M.A."/>
            <person name="Auch B."/>
            <person name="Kono T."/>
            <person name="Mallez S."/>
            <person name="Becker A."/>
            <person name="Gohl D.M."/>
            <person name="Silverstein K.A.T."/>
            <person name="Koren S."/>
            <person name="Bechman K.B."/>
            <person name="Herman A."/>
            <person name="Abrahante J.E."/>
            <person name="Garbe J."/>
        </authorList>
    </citation>
    <scope>NUCLEOTIDE SEQUENCE</scope>
    <source>
        <strain evidence="4">Duluth1</strain>
        <tissue evidence="4">Whole animal</tissue>
    </source>
</reference>
<proteinExistence type="inferred from homology"/>
<gene>
    <name evidence="4" type="ORF">DPMN_136458</name>
</gene>
<protein>
    <recommendedName>
        <fullName evidence="6">Heat shock protein 70</fullName>
    </recommendedName>
</protein>
<dbReference type="InterPro" id="IPR043129">
    <property type="entry name" value="ATPase_NBD"/>
</dbReference>
<dbReference type="Gene3D" id="3.30.420.40">
    <property type="match status" value="2"/>
</dbReference>
<dbReference type="Gene3D" id="3.90.640.10">
    <property type="entry name" value="Actin, Chain A, domain 4"/>
    <property type="match status" value="1"/>
</dbReference>
<evidence type="ECO:0000313" key="4">
    <source>
        <dbReference type="EMBL" id="KAH3808108.1"/>
    </source>
</evidence>
<keyword evidence="5" id="KW-1185">Reference proteome</keyword>
<evidence type="ECO:0000256" key="3">
    <source>
        <dbReference type="ARBA" id="ARBA00022840"/>
    </source>
</evidence>
<evidence type="ECO:0000256" key="1">
    <source>
        <dbReference type="ARBA" id="ARBA00007381"/>
    </source>
</evidence>
<keyword evidence="2" id="KW-0547">Nucleotide-binding</keyword>
<dbReference type="GO" id="GO:0005524">
    <property type="term" value="F:ATP binding"/>
    <property type="evidence" value="ECO:0007669"/>
    <property type="project" value="UniProtKB-KW"/>
</dbReference>
<dbReference type="Pfam" id="PF00012">
    <property type="entry name" value="HSP70"/>
    <property type="match status" value="1"/>
</dbReference>
<dbReference type="PANTHER" id="PTHR14187">
    <property type="entry name" value="ALPHA KINASE/ELONGATION FACTOR 2 KINASE"/>
    <property type="match status" value="1"/>
</dbReference>
<organism evidence="4 5">
    <name type="scientific">Dreissena polymorpha</name>
    <name type="common">Zebra mussel</name>
    <name type="synonym">Mytilus polymorpha</name>
    <dbReference type="NCBI Taxonomy" id="45954"/>
    <lineage>
        <taxon>Eukaryota</taxon>
        <taxon>Metazoa</taxon>
        <taxon>Spiralia</taxon>
        <taxon>Lophotrochozoa</taxon>
        <taxon>Mollusca</taxon>
        <taxon>Bivalvia</taxon>
        <taxon>Autobranchia</taxon>
        <taxon>Heteroconchia</taxon>
        <taxon>Euheterodonta</taxon>
        <taxon>Imparidentia</taxon>
        <taxon>Neoheterodontei</taxon>
        <taxon>Myida</taxon>
        <taxon>Dreissenoidea</taxon>
        <taxon>Dreissenidae</taxon>
        <taxon>Dreissena</taxon>
    </lineage>
</organism>
<accession>A0A9D4G3N4</accession>
<comment type="similarity">
    <text evidence="1">Belongs to the heat shock protein 70 family.</text>
</comment>
<dbReference type="GO" id="GO:0140662">
    <property type="term" value="F:ATP-dependent protein folding chaperone"/>
    <property type="evidence" value="ECO:0007669"/>
    <property type="project" value="InterPro"/>
</dbReference>
<dbReference type="SUPFAM" id="SSF53067">
    <property type="entry name" value="Actin-like ATPase domain"/>
    <property type="match status" value="2"/>
</dbReference>
<keyword evidence="3" id="KW-0067">ATP-binding</keyword>
<dbReference type="CDD" id="cd10229">
    <property type="entry name" value="ASKHA_NBD_HSP70_HSPA12"/>
    <property type="match status" value="1"/>
</dbReference>